<gene>
    <name evidence="3" type="ORF">EH240_37580</name>
</gene>
<organism evidence="3 4">
    <name type="scientific">Mesorhizobium tamadayense</name>
    <dbReference type="NCBI Taxonomy" id="425306"/>
    <lineage>
        <taxon>Bacteria</taxon>
        <taxon>Pseudomonadati</taxon>
        <taxon>Pseudomonadota</taxon>
        <taxon>Alphaproteobacteria</taxon>
        <taxon>Hyphomicrobiales</taxon>
        <taxon>Phyllobacteriaceae</taxon>
        <taxon>Mesorhizobium</taxon>
    </lineage>
</organism>
<dbReference type="Pfam" id="PF00106">
    <property type="entry name" value="adh_short"/>
    <property type="match status" value="1"/>
</dbReference>
<protein>
    <submittedName>
        <fullName evidence="3">SDR family NAD(P)-dependent oxidoreductase</fullName>
    </submittedName>
</protein>
<dbReference type="InterPro" id="IPR002347">
    <property type="entry name" value="SDR_fam"/>
</dbReference>
<dbReference type="InterPro" id="IPR036291">
    <property type="entry name" value="NAD(P)-bd_dom_sf"/>
</dbReference>
<dbReference type="OrthoDB" id="9803333at2"/>
<dbReference type="Proteomes" id="UP000273786">
    <property type="component" value="Unassembled WGS sequence"/>
</dbReference>
<comment type="similarity">
    <text evidence="1">Belongs to the short-chain dehydrogenases/reductases (SDR) family.</text>
</comment>
<sequence length="131" mass="14079">VAKLESYGVAAAYLQSDITDVSRHEETVTGILSRFGRVDCLVSNASMAVVPGDFLDLVPADFDKTIAMDLRGTVFFTLAVVKAMLVRGAADVPRSIINITSVSPEVSSPERADYCISKAELAAFYQAVAFR</sequence>
<dbReference type="Gene3D" id="3.40.50.720">
    <property type="entry name" value="NAD(P)-binding Rossmann-like Domain"/>
    <property type="match status" value="1"/>
</dbReference>
<feature type="non-terminal residue" evidence="3">
    <location>
        <position position="131"/>
    </location>
</feature>
<feature type="non-terminal residue" evidence="3">
    <location>
        <position position="1"/>
    </location>
</feature>
<dbReference type="GO" id="GO:0016491">
    <property type="term" value="F:oxidoreductase activity"/>
    <property type="evidence" value="ECO:0007669"/>
    <property type="project" value="UniProtKB-KW"/>
</dbReference>
<evidence type="ECO:0000313" key="3">
    <source>
        <dbReference type="EMBL" id="RRH79471.1"/>
    </source>
</evidence>
<comment type="caution">
    <text evidence="3">The sequence shown here is derived from an EMBL/GenBank/DDBJ whole genome shotgun (WGS) entry which is preliminary data.</text>
</comment>
<accession>A0A3P3DZC7</accession>
<name>A0A3P3DZC7_9HYPH</name>
<dbReference type="SUPFAM" id="SSF51735">
    <property type="entry name" value="NAD(P)-binding Rossmann-fold domains"/>
    <property type="match status" value="1"/>
</dbReference>
<evidence type="ECO:0000313" key="4">
    <source>
        <dbReference type="Proteomes" id="UP000273786"/>
    </source>
</evidence>
<keyword evidence="4" id="KW-1185">Reference proteome</keyword>
<reference evidence="3 4" key="1">
    <citation type="submission" date="2018-11" db="EMBL/GenBank/DDBJ databases">
        <title>the genome of Mesorhizobium tamadayense DSM 28320.</title>
        <authorList>
            <person name="Gao J."/>
        </authorList>
    </citation>
    <scope>NUCLEOTIDE SEQUENCE [LARGE SCALE GENOMIC DNA]</scope>
    <source>
        <strain evidence="3 4">DSM 28320</strain>
    </source>
</reference>
<evidence type="ECO:0000256" key="2">
    <source>
        <dbReference type="ARBA" id="ARBA00023002"/>
    </source>
</evidence>
<keyword evidence="2" id="KW-0560">Oxidoreductase</keyword>
<dbReference type="AlphaFoldDB" id="A0A3P3DZC7"/>
<dbReference type="PRINTS" id="PR00080">
    <property type="entry name" value="SDRFAMILY"/>
</dbReference>
<proteinExistence type="inferred from homology"/>
<dbReference type="PANTHER" id="PTHR43669:SF3">
    <property type="entry name" value="ALCOHOL DEHYDROGENASE, PUTATIVE (AFU_ORTHOLOGUE AFUA_3G03445)-RELATED"/>
    <property type="match status" value="1"/>
</dbReference>
<evidence type="ECO:0000256" key="1">
    <source>
        <dbReference type="ARBA" id="ARBA00006484"/>
    </source>
</evidence>
<dbReference type="EMBL" id="RQXT01000260">
    <property type="protein sequence ID" value="RRH79471.1"/>
    <property type="molecule type" value="Genomic_DNA"/>
</dbReference>
<dbReference type="PANTHER" id="PTHR43669">
    <property type="entry name" value="5-KETO-D-GLUCONATE 5-REDUCTASE"/>
    <property type="match status" value="1"/>
</dbReference>